<sequence>MTSATFPEKVSNASFYINHRNHWISAAAIAYVFIGYGVGVAALMAASGWLNLVGLLLVIHTLMWAAYFVHDFMHNAIFQRAGLNRAFGQAMLFLTGSSYCRYRDLAHHHLAHHKDRADFSAFAIADFLQALPRPLRQLIIGLEWLYFPVINFILRWLCLLTPFFSQRRRDERWRNGLQLLVRGSLFSAIAIYSPRAVLLYFLAYLAFIHILRFMDCFQHTYTVFRLDQPLPRYDLAHEELNTFSNVLTQRWPWLNLIFLNFGYHNAHHRVVRCPWYLLPALDRELYRPDYRQVVTLPRLIANYHRFRVHRLFHGQGEVVDEASGVSLHNFVGAIGVSFLVLRDPIDWLPLNL</sequence>
<accession>A0A8J7DMK8</accession>
<dbReference type="AlphaFoldDB" id="A0A8J7DMK8"/>
<evidence type="ECO:0000259" key="4">
    <source>
        <dbReference type="Pfam" id="PF00487"/>
    </source>
</evidence>
<feature type="domain" description="Fatty acid desaturase" evidence="4">
    <location>
        <begin position="47"/>
        <end position="287"/>
    </location>
</feature>
<organism evidence="5 6">
    <name type="scientific">Vasconcelosia minhoensis LEGE 07310</name>
    <dbReference type="NCBI Taxonomy" id="915328"/>
    <lineage>
        <taxon>Bacteria</taxon>
        <taxon>Bacillati</taxon>
        <taxon>Cyanobacteriota</taxon>
        <taxon>Cyanophyceae</taxon>
        <taxon>Nodosilineales</taxon>
        <taxon>Cymatolegaceae</taxon>
        <taxon>Vasconcelosia</taxon>
        <taxon>Vasconcelosia minhoensis</taxon>
    </lineage>
</organism>
<feature type="transmembrane region" description="Helical" evidence="3">
    <location>
        <begin position="144"/>
        <end position="164"/>
    </location>
</feature>
<evidence type="ECO:0000256" key="1">
    <source>
        <dbReference type="ARBA" id="ARBA00001954"/>
    </source>
</evidence>
<evidence type="ECO:0000313" key="6">
    <source>
        <dbReference type="Proteomes" id="UP000636505"/>
    </source>
</evidence>
<feature type="transmembrane region" description="Helical" evidence="3">
    <location>
        <begin position="185"/>
        <end position="207"/>
    </location>
</feature>
<name>A0A8J7DMK8_9CYAN</name>
<dbReference type="Pfam" id="PF00487">
    <property type="entry name" value="FA_desaturase"/>
    <property type="match status" value="1"/>
</dbReference>
<dbReference type="RefSeq" id="WP_193905543.1">
    <property type="nucleotide sequence ID" value="NZ_JADEXG010000010.1"/>
</dbReference>
<feature type="transmembrane region" description="Helical" evidence="3">
    <location>
        <begin position="23"/>
        <end position="43"/>
    </location>
</feature>
<evidence type="ECO:0000256" key="3">
    <source>
        <dbReference type="SAM" id="Phobius"/>
    </source>
</evidence>
<keyword evidence="3" id="KW-1133">Transmembrane helix</keyword>
<comment type="caution">
    <text evidence="5">The sequence shown here is derived from an EMBL/GenBank/DDBJ whole genome shotgun (WGS) entry which is preliminary data.</text>
</comment>
<protein>
    <submittedName>
        <fullName evidence="5">Fatty acid desaturase</fullName>
    </submittedName>
</protein>
<feature type="transmembrane region" description="Helical" evidence="3">
    <location>
        <begin position="50"/>
        <end position="69"/>
    </location>
</feature>
<dbReference type="InterPro" id="IPR005804">
    <property type="entry name" value="FA_desaturase_dom"/>
</dbReference>
<comment type="cofactor">
    <cofactor evidence="1">
        <name>Fe(2+)</name>
        <dbReference type="ChEBI" id="CHEBI:29033"/>
    </cofactor>
</comment>
<keyword evidence="3" id="KW-0812">Transmembrane</keyword>
<dbReference type="EMBL" id="JADEXG010000010">
    <property type="protein sequence ID" value="MBE9076880.1"/>
    <property type="molecule type" value="Genomic_DNA"/>
</dbReference>
<proteinExistence type="inferred from homology"/>
<keyword evidence="6" id="KW-1185">Reference proteome</keyword>
<keyword evidence="3" id="KW-0472">Membrane</keyword>
<evidence type="ECO:0000256" key="2">
    <source>
        <dbReference type="ARBA" id="ARBA00008749"/>
    </source>
</evidence>
<dbReference type="GO" id="GO:0006629">
    <property type="term" value="P:lipid metabolic process"/>
    <property type="evidence" value="ECO:0007669"/>
    <property type="project" value="InterPro"/>
</dbReference>
<dbReference type="Proteomes" id="UP000636505">
    <property type="component" value="Unassembled WGS sequence"/>
</dbReference>
<gene>
    <name evidence="5" type="ORF">IQ241_06160</name>
</gene>
<evidence type="ECO:0000313" key="5">
    <source>
        <dbReference type="EMBL" id="MBE9076880.1"/>
    </source>
</evidence>
<comment type="similarity">
    <text evidence="2">Belongs to the fatty acid desaturase type 2 family.</text>
</comment>
<reference evidence="5" key="1">
    <citation type="submission" date="2020-10" db="EMBL/GenBank/DDBJ databases">
        <authorList>
            <person name="Castelo-Branco R."/>
            <person name="Eusebio N."/>
            <person name="Adriana R."/>
            <person name="Vieira A."/>
            <person name="Brugerolle De Fraissinette N."/>
            <person name="Rezende De Castro R."/>
            <person name="Schneider M.P."/>
            <person name="Vasconcelos V."/>
            <person name="Leao P.N."/>
        </authorList>
    </citation>
    <scope>NUCLEOTIDE SEQUENCE</scope>
    <source>
        <strain evidence="5">LEGE 07310</strain>
    </source>
</reference>